<evidence type="ECO:0000313" key="2">
    <source>
        <dbReference type="Proteomes" id="UP000315112"/>
    </source>
</evidence>
<proteinExistence type="predicted"/>
<protein>
    <submittedName>
        <fullName evidence="1">Uncharacterized protein</fullName>
    </submittedName>
</protein>
<dbReference type="EMBL" id="VLKW01000011">
    <property type="protein sequence ID" value="TWI43674.1"/>
    <property type="molecule type" value="Genomic_DNA"/>
</dbReference>
<organism evidence="1 2">
    <name type="scientific">Pseudoduganella flava</name>
    <dbReference type="NCBI Taxonomy" id="871742"/>
    <lineage>
        <taxon>Bacteria</taxon>
        <taxon>Pseudomonadati</taxon>
        <taxon>Pseudomonadota</taxon>
        <taxon>Betaproteobacteria</taxon>
        <taxon>Burkholderiales</taxon>
        <taxon>Oxalobacteraceae</taxon>
        <taxon>Telluria group</taxon>
        <taxon>Pseudoduganella</taxon>
    </lineage>
</organism>
<comment type="caution">
    <text evidence="1">The sequence shown here is derived from an EMBL/GenBank/DDBJ whole genome shotgun (WGS) entry which is preliminary data.</text>
</comment>
<dbReference type="AlphaFoldDB" id="A0A562PGV5"/>
<dbReference type="PROSITE" id="PS51257">
    <property type="entry name" value="PROKAR_LIPOPROTEIN"/>
    <property type="match status" value="1"/>
</dbReference>
<dbReference type="RefSeq" id="WP_229418940.1">
    <property type="nucleotide sequence ID" value="NZ_CP046904.1"/>
</dbReference>
<reference evidence="1 2" key="1">
    <citation type="journal article" date="2015" name="Stand. Genomic Sci.">
        <title>Genomic Encyclopedia of Bacterial and Archaeal Type Strains, Phase III: the genomes of soil and plant-associated and newly described type strains.</title>
        <authorList>
            <person name="Whitman W.B."/>
            <person name="Woyke T."/>
            <person name="Klenk H.P."/>
            <person name="Zhou Y."/>
            <person name="Lilburn T.G."/>
            <person name="Beck B.J."/>
            <person name="De Vos P."/>
            <person name="Vandamme P."/>
            <person name="Eisen J.A."/>
            <person name="Garrity G."/>
            <person name="Hugenholtz P."/>
            <person name="Kyrpides N.C."/>
        </authorList>
    </citation>
    <scope>NUCLEOTIDE SEQUENCE [LARGE SCALE GENOMIC DNA]</scope>
    <source>
        <strain evidence="1 2">CGMCC 1.10685</strain>
    </source>
</reference>
<evidence type="ECO:0000313" key="1">
    <source>
        <dbReference type="EMBL" id="TWI43674.1"/>
    </source>
</evidence>
<name>A0A562PGV5_9BURK</name>
<dbReference type="Proteomes" id="UP000315112">
    <property type="component" value="Unassembled WGS sequence"/>
</dbReference>
<accession>A0A562PGV5</accession>
<sequence length="192" mass="19482">MHHRISRMAACSRAPHPVRGSARSWPCGCAGSMACSPACSQARSQAIGGACRSSRGPAVLALLLALGALPAHAAPGLPDRPARPFAVGHQPLPLPASIGGVVTPARSGPAGALDDTRLATLRGGTDTPWSAPWSDMKLNGTVDHNTASQIVTGANIVTDGAFSNASGLPMVIQNSGANVLIQSATIVNVQFR</sequence>
<gene>
    <name evidence="1" type="ORF">IP92_04727</name>
</gene>